<reference evidence="2 3" key="1">
    <citation type="journal article" date="2018" name="Nat. Ecol. Evol.">
        <title>Pezizomycetes genomes reveal the molecular basis of ectomycorrhizal truffle lifestyle.</title>
        <authorList>
            <person name="Murat C."/>
            <person name="Payen T."/>
            <person name="Noel B."/>
            <person name="Kuo A."/>
            <person name="Morin E."/>
            <person name="Chen J."/>
            <person name="Kohler A."/>
            <person name="Krizsan K."/>
            <person name="Balestrini R."/>
            <person name="Da Silva C."/>
            <person name="Montanini B."/>
            <person name="Hainaut M."/>
            <person name="Levati E."/>
            <person name="Barry K.W."/>
            <person name="Belfiori B."/>
            <person name="Cichocki N."/>
            <person name="Clum A."/>
            <person name="Dockter R.B."/>
            <person name="Fauchery L."/>
            <person name="Guy J."/>
            <person name="Iotti M."/>
            <person name="Le Tacon F."/>
            <person name="Lindquist E.A."/>
            <person name="Lipzen A."/>
            <person name="Malagnac F."/>
            <person name="Mello A."/>
            <person name="Molinier V."/>
            <person name="Miyauchi S."/>
            <person name="Poulain J."/>
            <person name="Riccioni C."/>
            <person name="Rubini A."/>
            <person name="Sitrit Y."/>
            <person name="Splivallo R."/>
            <person name="Traeger S."/>
            <person name="Wang M."/>
            <person name="Zifcakova L."/>
            <person name="Wipf D."/>
            <person name="Zambonelli A."/>
            <person name="Paolocci F."/>
            <person name="Nowrousian M."/>
            <person name="Ottonello S."/>
            <person name="Baldrian P."/>
            <person name="Spatafora J.W."/>
            <person name="Henrissat B."/>
            <person name="Nagy L.G."/>
            <person name="Aury J.M."/>
            <person name="Wincker P."/>
            <person name="Grigoriev I.V."/>
            <person name="Bonfante P."/>
            <person name="Martin F.M."/>
        </authorList>
    </citation>
    <scope>NUCLEOTIDE SEQUENCE [LARGE SCALE GENOMIC DNA]</scope>
    <source>
        <strain evidence="2 3">120613-1</strain>
    </source>
</reference>
<dbReference type="STRING" id="1336337.A0A3N4J3K2"/>
<organism evidence="2 3">
    <name type="scientific">Choiromyces venosus 120613-1</name>
    <dbReference type="NCBI Taxonomy" id="1336337"/>
    <lineage>
        <taxon>Eukaryota</taxon>
        <taxon>Fungi</taxon>
        <taxon>Dikarya</taxon>
        <taxon>Ascomycota</taxon>
        <taxon>Pezizomycotina</taxon>
        <taxon>Pezizomycetes</taxon>
        <taxon>Pezizales</taxon>
        <taxon>Tuberaceae</taxon>
        <taxon>Choiromyces</taxon>
    </lineage>
</organism>
<evidence type="ECO:0000256" key="1">
    <source>
        <dbReference type="SAM" id="MobiDB-lite"/>
    </source>
</evidence>
<evidence type="ECO:0000313" key="3">
    <source>
        <dbReference type="Proteomes" id="UP000276215"/>
    </source>
</evidence>
<feature type="region of interest" description="Disordered" evidence="1">
    <location>
        <begin position="190"/>
        <end position="212"/>
    </location>
</feature>
<sequence length="268" mass="29993">MHFSKEICMGNLSSKGGFCNSEFFSTKRFIIMSANPTYTSKYGIYHILHSHKLSLSPQPTPQPSYSFPLNKHRNPQDLQNLERLSLILIITTELSNYLGIDNKTLAEFLINLHQKSSLPAEFKKIIASHGIEFSDSLIMSIDQLVFTMHPKYKDDRNKRESGDDGRDGKGMDLDTKARMFKVLALPDREAPPVWEEEDGEEKNGNKGKEPNTIDDMMALLEDLGPKSKEKRGGGGAKGDALAFLEGRGRNFGAEIGNKVMNRMILAAI</sequence>
<evidence type="ECO:0000313" key="2">
    <source>
        <dbReference type="EMBL" id="RPA91020.1"/>
    </source>
</evidence>
<keyword evidence="3" id="KW-1185">Reference proteome</keyword>
<dbReference type="Proteomes" id="UP000276215">
    <property type="component" value="Unassembled WGS sequence"/>
</dbReference>
<dbReference type="OrthoDB" id="10253254at2759"/>
<proteinExistence type="predicted"/>
<gene>
    <name evidence="2" type="ORF">L873DRAFT_1795153</name>
</gene>
<dbReference type="EMBL" id="ML120507">
    <property type="protein sequence ID" value="RPA91020.1"/>
    <property type="molecule type" value="Genomic_DNA"/>
</dbReference>
<feature type="compositionally biased region" description="Basic and acidic residues" evidence="1">
    <location>
        <begin position="201"/>
        <end position="211"/>
    </location>
</feature>
<accession>A0A3N4J3K2</accession>
<protein>
    <submittedName>
        <fullName evidence="2">Uncharacterized protein</fullName>
    </submittedName>
</protein>
<dbReference type="AlphaFoldDB" id="A0A3N4J3K2"/>
<name>A0A3N4J3K2_9PEZI</name>